<comment type="caution">
    <text evidence="1">The sequence shown here is derived from an EMBL/GenBank/DDBJ whole genome shotgun (WGS) entry which is preliminary data.</text>
</comment>
<gene>
    <name evidence="1" type="ORF">HPU229334_08225</name>
</gene>
<dbReference type="RefSeq" id="WP_054198197.1">
    <property type="nucleotide sequence ID" value="NZ_JNOC01000043.1"/>
</dbReference>
<protein>
    <submittedName>
        <fullName evidence="1">Uncharacterized protein</fullName>
    </submittedName>
</protein>
<dbReference type="PATRIC" id="fig|35818.11.peg.1626"/>
<dbReference type="AlphaFoldDB" id="A0A0N0LT17"/>
<dbReference type="EMBL" id="JNOC01000043">
    <property type="protein sequence ID" value="KPH55428.1"/>
    <property type="molecule type" value="Genomic_DNA"/>
</dbReference>
<sequence length="196" mass="22567">MNLKKAIIDGKMVFLVDMLADNYRYYYLELFGKSQIIQSISAAIISNKADYVNIYDVGVDNEAFGRISGNSFCSSESKFKREVTPLDNGYSHCILYSTLLQEQRVCYLSKGGDEMDMHYFRQWLNSLPIPIPKDEGLTHYLFESLASNSRLFSYESLNKKSKIWFCPKVSENDYEILVEAIESYYQDDAKKVAKVA</sequence>
<reference evidence="1 2" key="1">
    <citation type="submission" date="2014-06" db="EMBL/GenBank/DDBJ databases">
        <title>Helicobacter pullorum isolates in fresh chicken meat - phenotypic and genotypic features.</title>
        <authorList>
            <person name="Borges V."/>
            <person name="Santos A."/>
            <person name="Correia C.B."/>
            <person name="Saraiva M."/>
            <person name="Menard A."/>
            <person name="Vieira L."/>
            <person name="Sampaio D.A."/>
            <person name="Gomes J.P."/>
            <person name="Oleastro M."/>
        </authorList>
    </citation>
    <scope>NUCLEOTIDE SEQUENCE [LARGE SCALE GENOMIC DNA]</scope>
    <source>
        <strain evidence="1 2">229334/12</strain>
    </source>
</reference>
<evidence type="ECO:0000313" key="2">
    <source>
        <dbReference type="Proteomes" id="UP000037997"/>
    </source>
</evidence>
<evidence type="ECO:0000313" key="1">
    <source>
        <dbReference type="EMBL" id="KPH55428.1"/>
    </source>
</evidence>
<name>A0A0N0LT17_9HELI</name>
<accession>A0A0N0LT17</accession>
<dbReference type="Proteomes" id="UP000037997">
    <property type="component" value="Unassembled WGS sequence"/>
</dbReference>
<proteinExistence type="predicted"/>
<organism evidence="1 2">
    <name type="scientific">Helicobacter pullorum</name>
    <dbReference type="NCBI Taxonomy" id="35818"/>
    <lineage>
        <taxon>Bacteria</taxon>
        <taxon>Pseudomonadati</taxon>
        <taxon>Campylobacterota</taxon>
        <taxon>Epsilonproteobacteria</taxon>
        <taxon>Campylobacterales</taxon>
        <taxon>Helicobacteraceae</taxon>
        <taxon>Helicobacter</taxon>
    </lineage>
</organism>